<reference evidence="3 4" key="1">
    <citation type="submission" date="2022-04" db="EMBL/GenBank/DDBJ databases">
        <title>Paracoccus sp. YLB-12 draft genome sequence.</title>
        <authorList>
            <person name="Yu L."/>
        </authorList>
    </citation>
    <scope>NUCLEOTIDE SEQUENCE [LARGE SCALE GENOMIC DNA]</scope>
    <source>
        <strain evidence="3 4">YLB-12</strain>
    </source>
</reference>
<evidence type="ECO:0000313" key="3">
    <source>
        <dbReference type="EMBL" id="MCT4334744.1"/>
    </source>
</evidence>
<organism evidence="3 4">
    <name type="scientific">Paracoccus maritimus</name>
    <dbReference type="NCBI Taxonomy" id="2933292"/>
    <lineage>
        <taxon>Bacteria</taxon>
        <taxon>Pseudomonadati</taxon>
        <taxon>Pseudomonadota</taxon>
        <taxon>Alphaproteobacteria</taxon>
        <taxon>Rhodobacterales</taxon>
        <taxon>Paracoccaceae</taxon>
        <taxon>Paracoccus</taxon>
    </lineage>
</organism>
<keyword evidence="1" id="KW-0732">Signal</keyword>
<feature type="domain" description="Pyrrolo-quinoline quinone repeat" evidence="2">
    <location>
        <begin position="22"/>
        <end position="100"/>
    </location>
</feature>
<sequence length="166" mass="17415">MTMAASILAVLLAPVVAQQTEWPTFNGDLAARKYPKLDQITLENIGKLETAWQTQTGDVPDDGGDIPATVWSATPVLTNDTLYVGTPCCRIFGVEPDTGVVCRQASDGPTGRCSKRDYLGMMGADLKSAGAGSGKLCTDVGDNSIIKPEVSDQLVALALPEDGLNS</sequence>
<keyword evidence="4" id="KW-1185">Reference proteome</keyword>
<proteinExistence type="predicted"/>
<feature type="signal peptide" evidence="1">
    <location>
        <begin position="1"/>
        <end position="19"/>
    </location>
</feature>
<dbReference type="RefSeq" id="WP_260278623.1">
    <property type="nucleotide sequence ID" value="NZ_JANAVZ010000018.1"/>
</dbReference>
<gene>
    <name evidence="3" type="ORF">MU516_18000</name>
</gene>
<evidence type="ECO:0000256" key="1">
    <source>
        <dbReference type="SAM" id="SignalP"/>
    </source>
</evidence>
<name>A0ABT2KFX8_9RHOB</name>
<feature type="chain" id="PRO_5046467764" description="Pyrrolo-quinoline quinone repeat domain-containing protein" evidence="1">
    <location>
        <begin position="20"/>
        <end position="166"/>
    </location>
</feature>
<protein>
    <recommendedName>
        <fullName evidence="2">Pyrrolo-quinoline quinone repeat domain-containing protein</fullName>
    </recommendedName>
</protein>
<dbReference type="InterPro" id="IPR002372">
    <property type="entry name" value="PQQ_rpt_dom"/>
</dbReference>
<dbReference type="SUPFAM" id="SSF50998">
    <property type="entry name" value="Quinoprotein alcohol dehydrogenase-like"/>
    <property type="match status" value="1"/>
</dbReference>
<evidence type="ECO:0000313" key="4">
    <source>
        <dbReference type="Proteomes" id="UP001320702"/>
    </source>
</evidence>
<dbReference type="Pfam" id="PF01011">
    <property type="entry name" value="PQQ"/>
    <property type="match status" value="1"/>
</dbReference>
<dbReference type="EMBL" id="JANAVZ010000018">
    <property type="protein sequence ID" value="MCT4334744.1"/>
    <property type="molecule type" value="Genomic_DNA"/>
</dbReference>
<dbReference type="Proteomes" id="UP001320702">
    <property type="component" value="Unassembled WGS sequence"/>
</dbReference>
<dbReference type="InterPro" id="IPR011047">
    <property type="entry name" value="Quinoprotein_ADH-like_sf"/>
</dbReference>
<dbReference type="Gene3D" id="2.140.10.10">
    <property type="entry name" value="Quinoprotein alcohol dehydrogenase-like superfamily"/>
    <property type="match status" value="1"/>
</dbReference>
<evidence type="ECO:0000259" key="2">
    <source>
        <dbReference type="Pfam" id="PF01011"/>
    </source>
</evidence>
<comment type="caution">
    <text evidence="3">The sequence shown here is derived from an EMBL/GenBank/DDBJ whole genome shotgun (WGS) entry which is preliminary data.</text>
</comment>
<accession>A0ABT2KFX8</accession>